<evidence type="ECO:0000313" key="2">
    <source>
        <dbReference type="EMBL" id="SDP24752.1"/>
    </source>
</evidence>
<organism evidence="2 3">
    <name type="scientific">Litchfieldia salsa</name>
    <dbReference type="NCBI Taxonomy" id="930152"/>
    <lineage>
        <taxon>Bacteria</taxon>
        <taxon>Bacillati</taxon>
        <taxon>Bacillota</taxon>
        <taxon>Bacilli</taxon>
        <taxon>Bacillales</taxon>
        <taxon>Bacillaceae</taxon>
        <taxon>Litchfieldia</taxon>
    </lineage>
</organism>
<dbReference type="RefSeq" id="WP_090850232.1">
    <property type="nucleotide sequence ID" value="NZ_FNJU01000002.1"/>
</dbReference>
<accession>A0A1H0R5E2</accession>
<dbReference type="OrthoDB" id="2476294at2"/>
<sequence>MSLKLIELQIALPRTQEFGKMTEQLNQRGQIFQHQVAQSQKKQDVKNLKQVTKKSNSSHVSLQKNEHQEHHQSDDYSIHPTKGKIIDIIG</sequence>
<feature type="compositionally biased region" description="Polar residues" evidence="1">
    <location>
        <begin position="49"/>
        <end position="63"/>
    </location>
</feature>
<evidence type="ECO:0000256" key="1">
    <source>
        <dbReference type="SAM" id="MobiDB-lite"/>
    </source>
</evidence>
<proteinExistence type="predicted"/>
<dbReference type="AlphaFoldDB" id="A0A1H0R5E2"/>
<protein>
    <submittedName>
        <fullName evidence="2">Uncharacterized protein</fullName>
    </submittedName>
</protein>
<evidence type="ECO:0000313" key="3">
    <source>
        <dbReference type="Proteomes" id="UP000199159"/>
    </source>
</evidence>
<reference evidence="3" key="1">
    <citation type="submission" date="2016-10" db="EMBL/GenBank/DDBJ databases">
        <authorList>
            <person name="Varghese N."/>
            <person name="Submissions S."/>
        </authorList>
    </citation>
    <scope>NUCLEOTIDE SEQUENCE [LARGE SCALE GENOMIC DNA]</scope>
    <source>
        <strain evidence="3">IBRC-M10078</strain>
    </source>
</reference>
<feature type="compositionally biased region" description="Basic and acidic residues" evidence="1">
    <location>
        <begin position="64"/>
        <end position="77"/>
    </location>
</feature>
<dbReference type="STRING" id="930152.SAMN05216565_10254"/>
<dbReference type="EMBL" id="FNJU01000002">
    <property type="protein sequence ID" value="SDP24752.1"/>
    <property type="molecule type" value="Genomic_DNA"/>
</dbReference>
<feature type="region of interest" description="Disordered" evidence="1">
    <location>
        <begin position="33"/>
        <end position="82"/>
    </location>
</feature>
<gene>
    <name evidence="2" type="ORF">SAMN05216565_10254</name>
</gene>
<name>A0A1H0R5E2_9BACI</name>
<keyword evidence="3" id="KW-1185">Reference proteome</keyword>
<dbReference type="Proteomes" id="UP000199159">
    <property type="component" value="Unassembled WGS sequence"/>
</dbReference>